<organism evidence="2 3">
    <name type="scientific">Rhodopirellula europaea 6C</name>
    <dbReference type="NCBI Taxonomy" id="1263867"/>
    <lineage>
        <taxon>Bacteria</taxon>
        <taxon>Pseudomonadati</taxon>
        <taxon>Planctomycetota</taxon>
        <taxon>Planctomycetia</taxon>
        <taxon>Pirellulales</taxon>
        <taxon>Pirellulaceae</taxon>
        <taxon>Rhodopirellula</taxon>
    </lineage>
</organism>
<gene>
    <name evidence="2" type="ORF">RE6C_01130</name>
</gene>
<comment type="caution">
    <text evidence="2">The sequence shown here is derived from an EMBL/GenBank/DDBJ whole genome shotgun (WGS) entry which is preliminary data.</text>
</comment>
<reference evidence="2" key="2">
    <citation type="journal article" date="2013" name="Mar. Genomics">
        <title>Expression of sulfatases in Rhodopirellula baltica and the diversity of sulfatases in the genus Rhodopirellula.</title>
        <authorList>
            <person name="Wegner C.E."/>
            <person name="Richter-Heitmann T."/>
            <person name="Klindworth A."/>
            <person name="Klockow C."/>
            <person name="Richter M."/>
            <person name="Achstetter T."/>
            <person name="Glockner F.O."/>
            <person name="Harder J."/>
        </authorList>
    </citation>
    <scope>NUCLEOTIDE SEQUENCE [LARGE SCALE GENOMIC DNA]</scope>
    <source>
        <strain evidence="2">6C</strain>
    </source>
</reference>
<evidence type="ECO:0000256" key="1">
    <source>
        <dbReference type="SAM" id="MobiDB-lite"/>
    </source>
</evidence>
<dbReference type="EMBL" id="ANMO01000067">
    <property type="protein sequence ID" value="EMB18048.1"/>
    <property type="molecule type" value="Genomic_DNA"/>
</dbReference>
<accession>M2B8M2</accession>
<keyword evidence="3" id="KW-1185">Reference proteome</keyword>
<feature type="compositionally biased region" description="Basic and acidic residues" evidence="1">
    <location>
        <begin position="147"/>
        <end position="169"/>
    </location>
</feature>
<proteinExistence type="predicted"/>
<evidence type="ECO:0000313" key="3">
    <source>
        <dbReference type="Proteomes" id="UP000011529"/>
    </source>
</evidence>
<feature type="region of interest" description="Disordered" evidence="1">
    <location>
        <begin position="133"/>
        <end position="170"/>
    </location>
</feature>
<protein>
    <submittedName>
        <fullName evidence="2">Uncharacterized protein</fullName>
    </submittedName>
</protein>
<dbReference type="PATRIC" id="fig|1263867.3.peg.1200"/>
<name>M2B8M2_9BACT</name>
<evidence type="ECO:0000313" key="2">
    <source>
        <dbReference type="EMBL" id="EMB18048.1"/>
    </source>
</evidence>
<reference evidence="2" key="1">
    <citation type="submission" date="2012-11" db="EMBL/GenBank/DDBJ databases">
        <title>Permanent draft genomes of Rhodopirellula europaea strain SH398 and 6C.</title>
        <authorList>
            <person name="Richter M."/>
            <person name="Richter-Heitmann T."/>
            <person name="Frank C."/>
            <person name="Harder J."/>
            <person name="Glockner F.O."/>
        </authorList>
    </citation>
    <scope>NUCLEOTIDE SEQUENCE</scope>
    <source>
        <strain evidence="2">6C</strain>
    </source>
</reference>
<dbReference type="Proteomes" id="UP000011529">
    <property type="component" value="Unassembled WGS sequence"/>
</dbReference>
<sequence length="202" mass="20371">MTIRSSGARVTATGARITATGARITTGRARVASATAIASAEVGRREQWPASGTGVTGGSAAVAFVSPDAFDAGEDGSALAARLAVVVPARVTRVVAIGGFVDPRVDVQFAASVAGIATAAGITADAAVATDSRTTGAASVPHGTDTSGRHQQTDQRQHDSTGGFHRDDPCLEQVEGQMNDAFDLNESPCFVIGTSAGKLHPN</sequence>
<dbReference type="AlphaFoldDB" id="M2B8M2"/>